<protein>
    <submittedName>
        <fullName evidence="1">Uncharacterized protein</fullName>
    </submittedName>
</protein>
<name>A0A2P2K3K0_RHIMU</name>
<sequence>MKICDRYRVCLKYLKTLVNNLHGGILFEGQFLTYICRDFTFYL</sequence>
<dbReference type="AlphaFoldDB" id="A0A2P2K3K0"/>
<dbReference type="EMBL" id="GGEC01019817">
    <property type="protein sequence ID" value="MBX00301.1"/>
    <property type="molecule type" value="Transcribed_RNA"/>
</dbReference>
<proteinExistence type="predicted"/>
<organism evidence="1">
    <name type="scientific">Rhizophora mucronata</name>
    <name type="common">Asiatic mangrove</name>
    <dbReference type="NCBI Taxonomy" id="61149"/>
    <lineage>
        <taxon>Eukaryota</taxon>
        <taxon>Viridiplantae</taxon>
        <taxon>Streptophyta</taxon>
        <taxon>Embryophyta</taxon>
        <taxon>Tracheophyta</taxon>
        <taxon>Spermatophyta</taxon>
        <taxon>Magnoliopsida</taxon>
        <taxon>eudicotyledons</taxon>
        <taxon>Gunneridae</taxon>
        <taxon>Pentapetalae</taxon>
        <taxon>rosids</taxon>
        <taxon>fabids</taxon>
        <taxon>Malpighiales</taxon>
        <taxon>Rhizophoraceae</taxon>
        <taxon>Rhizophora</taxon>
    </lineage>
</organism>
<evidence type="ECO:0000313" key="1">
    <source>
        <dbReference type="EMBL" id="MBX00301.1"/>
    </source>
</evidence>
<reference evidence="1" key="1">
    <citation type="submission" date="2018-02" db="EMBL/GenBank/DDBJ databases">
        <title>Rhizophora mucronata_Transcriptome.</title>
        <authorList>
            <person name="Meera S.P."/>
            <person name="Sreeshan A."/>
            <person name="Augustine A."/>
        </authorList>
    </citation>
    <scope>NUCLEOTIDE SEQUENCE</scope>
    <source>
        <tissue evidence="1">Leaf</tissue>
    </source>
</reference>
<accession>A0A2P2K3K0</accession>